<feature type="chain" id="PRO_5003310053" evidence="1">
    <location>
        <begin position="24"/>
        <end position="185"/>
    </location>
</feature>
<reference key="2">
    <citation type="submission" date="2011-04" db="EMBL/GenBank/DDBJ databases">
        <title>Complete sequence of chromosome of Haliscomenobacter hydrossis DSM 1100.</title>
        <authorList>
            <consortium name="US DOE Joint Genome Institute (JGI-PGF)"/>
            <person name="Lucas S."/>
            <person name="Han J."/>
            <person name="Lapidus A."/>
            <person name="Bruce D."/>
            <person name="Goodwin L."/>
            <person name="Pitluck S."/>
            <person name="Peters L."/>
            <person name="Kyrpides N."/>
            <person name="Mavromatis K."/>
            <person name="Ivanova N."/>
            <person name="Ovchinnikova G."/>
            <person name="Pagani I."/>
            <person name="Daligault H."/>
            <person name="Detter J.C."/>
            <person name="Han C."/>
            <person name="Land M."/>
            <person name="Hauser L."/>
            <person name="Markowitz V."/>
            <person name="Cheng J.-F."/>
            <person name="Hugenholtz P."/>
            <person name="Woyke T."/>
            <person name="Wu D."/>
            <person name="Verbarg S."/>
            <person name="Frueling A."/>
            <person name="Brambilla E."/>
            <person name="Klenk H.-P."/>
            <person name="Eisen J.A."/>
        </authorList>
    </citation>
    <scope>NUCLEOTIDE SEQUENCE</scope>
    <source>
        <strain>DSM 1100</strain>
    </source>
</reference>
<dbReference type="PANTHER" id="PTHR10900">
    <property type="entry name" value="PERIOSTIN-RELATED"/>
    <property type="match status" value="1"/>
</dbReference>
<dbReference type="PANTHER" id="PTHR10900:SF77">
    <property type="entry name" value="FI19380P1"/>
    <property type="match status" value="1"/>
</dbReference>
<dbReference type="SMART" id="SM00554">
    <property type="entry name" value="FAS1"/>
    <property type="match status" value="1"/>
</dbReference>
<dbReference type="InterPro" id="IPR050904">
    <property type="entry name" value="Adhesion/Biosynth-related"/>
</dbReference>
<dbReference type="EMBL" id="CP002691">
    <property type="protein sequence ID" value="AEE50950.1"/>
    <property type="molecule type" value="Genomic_DNA"/>
</dbReference>
<protein>
    <submittedName>
        <fullName evidence="3">Beta-Ig-H3/fasciclin</fullName>
    </submittedName>
</protein>
<dbReference type="FunFam" id="2.30.180.10:FF:000014">
    <property type="entry name" value="Stabilin 1"/>
    <property type="match status" value="1"/>
</dbReference>
<dbReference type="RefSeq" id="WP_013765493.1">
    <property type="nucleotide sequence ID" value="NC_015510.1"/>
</dbReference>
<keyword evidence="1" id="KW-0732">Signal</keyword>
<gene>
    <name evidence="3" type="ordered locus">Halhy_3087</name>
</gene>
<dbReference type="Pfam" id="PF02469">
    <property type="entry name" value="Fasciclin"/>
    <property type="match status" value="1"/>
</dbReference>
<dbReference type="InterPro" id="IPR036378">
    <property type="entry name" value="FAS1_dom_sf"/>
</dbReference>
<dbReference type="InterPro" id="IPR000782">
    <property type="entry name" value="FAS1_domain"/>
</dbReference>
<dbReference type="KEGG" id="hhy:Halhy_3087"/>
<dbReference type="STRING" id="760192.Halhy_3087"/>
<reference evidence="3 4" key="1">
    <citation type="journal article" date="2011" name="Stand. Genomic Sci.">
        <title>Complete genome sequence of Haliscomenobacter hydrossis type strain (O).</title>
        <authorList>
            <consortium name="US DOE Joint Genome Institute (JGI-PGF)"/>
            <person name="Daligault H."/>
            <person name="Lapidus A."/>
            <person name="Zeytun A."/>
            <person name="Nolan M."/>
            <person name="Lucas S."/>
            <person name="Del Rio T.G."/>
            <person name="Tice H."/>
            <person name="Cheng J.F."/>
            <person name="Tapia R."/>
            <person name="Han C."/>
            <person name="Goodwin L."/>
            <person name="Pitluck S."/>
            <person name="Liolios K."/>
            <person name="Pagani I."/>
            <person name="Ivanova N."/>
            <person name="Huntemann M."/>
            <person name="Mavromatis K."/>
            <person name="Mikhailova N."/>
            <person name="Pati A."/>
            <person name="Chen A."/>
            <person name="Palaniappan K."/>
            <person name="Land M."/>
            <person name="Hauser L."/>
            <person name="Brambilla E.M."/>
            <person name="Rohde M."/>
            <person name="Verbarg S."/>
            <person name="Goker M."/>
            <person name="Bristow J."/>
            <person name="Eisen J.A."/>
            <person name="Markowitz V."/>
            <person name="Hugenholtz P."/>
            <person name="Kyrpides N.C."/>
            <person name="Klenk H.P."/>
            <person name="Woyke T."/>
        </authorList>
    </citation>
    <scope>NUCLEOTIDE SEQUENCE [LARGE SCALE GENOMIC DNA]</scope>
    <source>
        <strain evidence="4">ATCC 27775 / DSM 1100 / LMG 10767 / O</strain>
    </source>
</reference>
<name>F4KPL2_HALH1</name>
<sequence length="185" mass="19655">MKTCLKVATMALMFFVVTLTINAQSANVMVGGEAMLPAKNIVDNAVKSKVHTTLVAAVTAAGLVETLQRKGPFTVFAPVNDAFENLPEGTVETLLKPENKATLTKVLTYHVVAGKYDFNALAALIKKGTKSVTTVSGGKLMIKMNGARNIQITDENGAVANVSTYDVYQSNGVIHTIDAVLLPKM</sequence>
<evidence type="ECO:0000256" key="1">
    <source>
        <dbReference type="SAM" id="SignalP"/>
    </source>
</evidence>
<dbReference type="eggNOG" id="COG2335">
    <property type="taxonomic scope" value="Bacteria"/>
</dbReference>
<organism evidence="3 4">
    <name type="scientific">Haliscomenobacter hydrossis (strain ATCC 27775 / DSM 1100 / LMG 10767 / O)</name>
    <dbReference type="NCBI Taxonomy" id="760192"/>
    <lineage>
        <taxon>Bacteria</taxon>
        <taxon>Pseudomonadati</taxon>
        <taxon>Bacteroidota</taxon>
        <taxon>Saprospiria</taxon>
        <taxon>Saprospirales</taxon>
        <taxon>Haliscomenobacteraceae</taxon>
        <taxon>Haliscomenobacter</taxon>
    </lineage>
</organism>
<dbReference type="AlphaFoldDB" id="F4KPL2"/>
<dbReference type="OrthoDB" id="9800666at2"/>
<evidence type="ECO:0000313" key="4">
    <source>
        <dbReference type="Proteomes" id="UP000008461"/>
    </source>
</evidence>
<dbReference type="Proteomes" id="UP000008461">
    <property type="component" value="Chromosome"/>
</dbReference>
<dbReference type="GO" id="GO:0005615">
    <property type="term" value="C:extracellular space"/>
    <property type="evidence" value="ECO:0007669"/>
    <property type="project" value="TreeGrafter"/>
</dbReference>
<dbReference type="HOGENOM" id="CLU_031281_4_1_10"/>
<dbReference type="Gene3D" id="2.30.180.10">
    <property type="entry name" value="FAS1 domain"/>
    <property type="match status" value="1"/>
</dbReference>
<feature type="domain" description="FAS1" evidence="2">
    <location>
        <begin position="38"/>
        <end position="181"/>
    </location>
</feature>
<feature type="signal peptide" evidence="1">
    <location>
        <begin position="1"/>
        <end position="23"/>
    </location>
</feature>
<evidence type="ECO:0000259" key="2">
    <source>
        <dbReference type="PROSITE" id="PS50213"/>
    </source>
</evidence>
<keyword evidence="4" id="KW-1185">Reference proteome</keyword>
<proteinExistence type="predicted"/>
<evidence type="ECO:0000313" key="3">
    <source>
        <dbReference type="EMBL" id="AEE50950.1"/>
    </source>
</evidence>
<accession>F4KPL2</accession>
<dbReference type="PROSITE" id="PS50213">
    <property type="entry name" value="FAS1"/>
    <property type="match status" value="1"/>
</dbReference>
<dbReference type="SUPFAM" id="SSF82153">
    <property type="entry name" value="FAS1 domain"/>
    <property type="match status" value="1"/>
</dbReference>